<gene>
    <name evidence="1" type="ORF">G1188_17385</name>
</gene>
<protein>
    <submittedName>
        <fullName evidence="1">Uncharacterized protein</fullName>
    </submittedName>
</protein>
<dbReference type="AlphaFoldDB" id="A0A721BJ46"/>
<comment type="caution">
    <text evidence="1">The sequence shown here is derived from an EMBL/GenBank/DDBJ whole genome shotgun (WGS) entry which is preliminary data.</text>
</comment>
<name>A0A721BJ46_SALER</name>
<sequence>MNSNLACDAPRPEKSAIDRIVNSAHSQNVKQQAIEQRLGALLEQLRGTHPIAGGCGKQPDVVDGALPVLEDAITRHCELNNSILDQVAELESLLAF</sequence>
<reference evidence="1" key="1">
    <citation type="journal article" date="2018" name="Genome Biol.">
        <title>SKESA: strategic k-mer extension for scrupulous assemblies.</title>
        <authorList>
            <person name="Souvorov A."/>
            <person name="Agarwala R."/>
            <person name="Lipman D.J."/>
        </authorList>
    </citation>
    <scope>NUCLEOTIDE SEQUENCE</scope>
    <source>
        <strain evidence="1">NJ08.181</strain>
    </source>
</reference>
<proteinExistence type="predicted"/>
<reference evidence="1" key="2">
    <citation type="submission" date="2019-01" db="EMBL/GenBank/DDBJ databases">
        <authorList>
            <consortium name="NCBI Pathogen Detection Project"/>
        </authorList>
    </citation>
    <scope>NUCLEOTIDE SEQUENCE</scope>
    <source>
        <strain evidence="1">NJ08.181</strain>
    </source>
</reference>
<organism evidence="1">
    <name type="scientific">Salmonella enterica</name>
    <name type="common">Salmonella choleraesuis</name>
    <dbReference type="NCBI Taxonomy" id="28901"/>
    <lineage>
        <taxon>Bacteria</taxon>
        <taxon>Pseudomonadati</taxon>
        <taxon>Pseudomonadota</taxon>
        <taxon>Gammaproteobacteria</taxon>
        <taxon>Enterobacterales</taxon>
        <taxon>Enterobacteriaceae</taxon>
        <taxon>Salmonella</taxon>
    </lineage>
</organism>
<evidence type="ECO:0000313" key="1">
    <source>
        <dbReference type="EMBL" id="HAD8240986.1"/>
    </source>
</evidence>
<accession>A0A721BJ46</accession>
<dbReference type="EMBL" id="DAAPYI010000018">
    <property type="protein sequence ID" value="HAD8240986.1"/>
    <property type="molecule type" value="Genomic_DNA"/>
</dbReference>